<feature type="domain" description="CNA-B" evidence="6">
    <location>
        <begin position="1573"/>
        <end position="1651"/>
    </location>
</feature>
<dbReference type="SUPFAM" id="SSF49478">
    <property type="entry name" value="Cna protein B-type domain"/>
    <property type="match status" value="6"/>
</dbReference>
<dbReference type="OrthoDB" id="1649829at2"/>
<feature type="domain" description="CNA-B" evidence="6">
    <location>
        <begin position="1484"/>
        <end position="1563"/>
    </location>
</feature>
<feature type="transmembrane region" description="Helical" evidence="4">
    <location>
        <begin position="1692"/>
        <end position="1710"/>
    </location>
</feature>
<dbReference type="GO" id="GO:0005576">
    <property type="term" value="C:extracellular region"/>
    <property type="evidence" value="ECO:0007669"/>
    <property type="project" value="UniProtKB-SubCell"/>
</dbReference>
<keyword evidence="4" id="KW-1133">Transmembrane helix</keyword>
<dbReference type="InterPro" id="IPR008454">
    <property type="entry name" value="Collagen-bd_Cna-like_B-typ_dom"/>
</dbReference>
<feature type="domain" description="SD-repeat containing protein B" evidence="7">
    <location>
        <begin position="899"/>
        <end position="1008"/>
    </location>
</feature>
<organism evidence="9 10">
    <name type="scientific">Erysipelothrix larvae</name>
    <dbReference type="NCBI Taxonomy" id="1514105"/>
    <lineage>
        <taxon>Bacteria</taxon>
        <taxon>Bacillati</taxon>
        <taxon>Bacillota</taxon>
        <taxon>Erysipelotrichia</taxon>
        <taxon>Erysipelotrichales</taxon>
        <taxon>Erysipelotrichaceae</taxon>
        <taxon>Erysipelothrix</taxon>
    </lineage>
</organism>
<name>A0A0X8H199_9FIRM</name>
<proteinExistence type="predicted"/>
<keyword evidence="4" id="KW-0812">Transmembrane</keyword>
<dbReference type="Proteomes" id="UP000063781">
    <property type="component" value="Chromosome"/>
</dbReference>
<evidence type="ECO:0000256" key="5">
    <source>
        <dbReference type="SAM" id="SignalP"/>
    </source>
</evidence>
<evidence type="ECO:0000259" key="7">
    <source>
        <dbReference type="Pfam" id="PF17210"/>
    </source>
</evidence>
<evidence type="ECO:0000256" key="3">
    <source>
        <dbReference type="ARBA" id="ARBA00022729"/>
    </source>
</evidence>
<dbReference type="CDD" id="cd00222">
    <property type="entry name" value="CollagenBindB"/>
    <property type="match status" value="6"/>
</dbReference>
<reference evidence="9 10" key="1">
    <citation type="submission" date="2015-10" db="EMBL/GenBank/DDBJ databases">
        <title>Erysipelothrix larvae sp. LV19 isolated from the larval gut of the rhinoceros beetle, Trypoxylus dichotomus.</title>
        <authorList>
            <person name="Lim S."/>
            <person name="Kim B.-C."/>
        </authorList>
    </citation>
    <scope>NUCLEOTIDE SEQUENCE [LARGE SCALE GENOMIC DNA]</scope>
    <source>
        <strain evidence="9 10">LV19</strain>
    </source>
</reference>
<sequence length="1718" mass="191503">MNRKIMTFILASLLAFSSLISSSTTHALDDGSLGGNQYVKITTNSNGEGERSEYRSHEQITFYVSANISALVTNEEGSKLTVTIPKQYIPKDSITYHKDGPIKGITLEEDETSYKIIYDIGNLGTAGSISTAITINTEDGNTPDGYTFNVAADYETNNKVTIGKAEKEYVIVTEAPTFKKAVFAGNWQDVDGKVAPAGIPDENDPTILSKDPSKLRNVAFSYKLNRTENYGNRFYSQILVSDILPEGAEFVQEHNEDWTYDEKTRIVTYTYNLNEPSMLKDIRLTPYLHVIFPGGALDKDYTNSATLTLVPHEKKDFEQNKVVSDSITFKLGILEQYRLTKSTLTTVFDIERSKEQEVLWNVVFKNLALQDNPESQIYNISLMDFNLDSNLKYSKIKVPRSYNYVGTYSIYLDYGDKTEALVEKQPATTAFEKEIPDGVQNVTLKSDGDGYLKGGDRSLSFEIYTKFIDPTKKILNAGEKTRSLENSARVTGHNGLNDPIDIGITGKLKLTDGDPQAFIKKTIIGEDGKQWSEGNCNFVPGSTIHFKLEVNVKDIVGETILKTNALVDILPMGLEYIGGSATVSFPLNNFDVSIHSSTLREPYIYRNFMDTGLTSISWLLKDIKGSDVKPNSWNIPVVITYSAMVTNDTPEGLNTNQSILSWTNSDVVKPVKTDYSRIVSDIYNITSLGTGKVLLSQSDAKFNYLPDKVLFISKKVKGDADRDFVAAPLKGTSSVGGTATYRIHLKNYTDEAFSEITLIDLLPTPNDRTVAKDSQDARVNRNSTFNVKLAGPISKTDKFEVFYTTTIPTEDMHDFNSNASWVSQPKSFAAVTALKIVLRNDQKLDVNEEAIFDIPVNVPDNPILGSKDVAINSVGLLTPNSEDFLESNFAILTLSEYTIDGYVFFDEDADGIFDPKTNDQPIKPYTVTLYDSQNRPIDRVDTDANGYYQFITNKAGSYRVAVPIHPEYDVTRLGTGPMESHVKRATNDLSSEAFTLSLEKPTARVNAGFISVYTGLAVFKTVKNEDGALLDIDESFEFELLIDGSPYNGGATFYSGGTEKPITITDGLFYLKNAERIAVFDLRIGSTYSVTEAFNERYKVSPQSRNLSGTLTSDAPNIVFDNVYQVPFTELILNKVWEGGPSPRPDIEVTLYQNDVVYLDHIVISGESGTTIIRDIPLTDKKGNPYVYTIDEKNVPQNYTKSRKDLTITNTYVIPKIDITVEKMWEGGHTDRPEIQVQLYRDQIALGDPVTFSAGKVSHTWGGMDETDINGVKYTYTVDEVNVPAHYTKRVDNFIITNTYVIPKIDITVEKMWEGGQTDRPEIQVQLYRDKIALGDPVTFSAGKVSHTWGGMDETDINGVKYTYTVDEVNVPAHYTKRVADFVITNTYVIPKIDITVEKMWVGGHTNRPEIQVQLYRDQVALGDPVTFSAGKVSHTWSGMDETDTKGVKYTYTVDEVNVPENYTKRVENFKIINTYVSPKRNIDVWKEWVGGSDDHPTIELQLYRNDVPFGTPITLVNGVEKFTFINLDVTDQNGVNYEYRVDEVTVLENYAKRVEGFVISNTYVIPKTNLVVNKVWDGGPTTHPSIQVQLYRDGLAVDTPITLVNGVLTYTWFDLDATDANGKAYVYSVDEVNVPANYQKRVNGLTITNTYRAPIIPDTGKKTIPNPPVTPTPVRPAPVLPSTGMQHDPTMILATLAVVCGLGLILVSIRRKAPKKK</sequence>
<dbReference type="InterPro" id="IPR055382">
    <property type="entry name" value="DUF7601"/>
</dbReference>
<protein>
    <recommendedName>
        <fullName evidence="11">Gram-positive cocci surface proteins LPxTG domain-containing protein</fullName>
    </recommendedName>
</protein>
<dbReference type="Gene3D" id="2.60.40.1140">
    <property type="entry name" value="Collagen-binding surface protein Cna, B-type domain"/>
    <property type="match status" value="7"/>
</dbReference>
<gene>
    <name evidence="9" type="ORF">AOC36_09045</name>
</gene>
<dbReference type="Pfam" id="PF24547">
    <property type="entry name" value="DUF7601"/>
    <property type="match status" value="1"/>
</dbReference>
<evidence type="ECO:0000313" key="9">
    <source>
        <dbReference type="EMBL" id="AMC94129.1"/>
    </source>
</evidence>
<keyword evidence="2" id="KW-0964">Secreted</keyword>
<accession>A0A0X8H199</accession>
<evidence type="ECO:0000256" key="4">
    <source>
        <dbReference type="SAM" id="Phobius"/>
    </source>
</evidence>
<feature type="domain" description="CNA-B" evidence="6">
    <location>
        <begin position="1219"/>
        <end position="1299"/>
    </location>
</feature>
<evidence type="ECO:0000313" key="10">
    <source>
        <dbReference type="Proteomes" id="UP000063781"/>
    </source>
</evidence>
<evidence type="ECO:0000259" key="8">
    <source>
        <dbReference type="Pfam" id="PF24547"/>
    </source>
</evidence>
<feature type="domain" description="CNA-B" evidence="6">
    <location>
        <begin position="1307"/>
        <end position="1387"/>
    </location>
</feature>
<dbReference type="Pfam" id="PF05738">
    <property type="entry name" value="Cna_B"/>
    <property type="match status" value="6"/>
</dbReference>
<dbReference type="KEGG" id="erl:AOC36_09045"/>
<feature type="domain" description="CNA-B" evidence="6">
    <location>
        <begin position="1134"/>
        <end position="1211"/>
    </location>
</feature>
<feature type="chain" id="PRO_5007066736" description="Gram-positive cocci surface proteins LPxTG domain-containing protein" evidence="5">
    <location>
        <begin position="28"/>
        <end position="1718"/>
    </location>
</feature>
<dbReference type="EMBL" id="CP013213">
    <property type="protein sequence ID" value="AMC94129.1"/>
    <property type="molecule type" value="Genomic_DNA"/>
</dbReference>
<dbReference type="Gene3D" id="2.60.40.10">
    <property type="entry name" value="Immunoglobulins"/>
    <property type="match status" value="1"/>
</dbReference>
<evidence type="ECO:0000256" key="2">
    <source>
        <dbReference type="ARBA" id="ARBA00022525"/>
    </source>
</evidence>
<keyword evidence="10" id="KW-1185">Reference proteome</keyword>
<comment type="subcellular location">
    <subcellularLocation>
        <location evidence="1">Secreted</location>
    </subcellularLocation>
</comment>
<dbReference type="SUPFAM" id="SSF117074">
    <property type="entry name" value="Hypothetical protein PA1324"/>
    <property type="match status" value="1"/>
</dbReference>
<dbReference type="RefSeq" id="WP_067633545.1">
    <property type="nucleotide sequence ID" value="NZ_CP013213.1"/>
</dbReference>
<keyword evidence="3 5" id="KW-0732">Signal</keyword>
<dbReference type="STRING" id="1514105.AOC36_09045"/>
<dbReference type="InterPro" id="IPR013783">
    <property type="entry name" value="Ig-like_fold"/>
</dbReference>
<evidence type="ECO:0000256" key="1">
    <source>
        <dbReference type="ARBA" id="ARBA00004613"/>
    </source>
</evidence>
<feature type="domain" description="DUF7601" evidence="8">
    <location>
        <begin position="1015"/>
        <end position="1122"/>
    </location>
</feature>
<keyword evidence="4" id="KW-0472">Membrane</keyword>
<evidence type="ECO:0008006" key="11">
    <source>
        <dbReference type="Google" id="ProtNLM"/>
    </source>
</evidence>
<dbReference type="InterPro" id="IPR033764">
    <property type="entry name" value="Sdr_B"/>
</dbReference>
<feature type="signal peptide" evidence="5">
    <location>
        <begin position="1"/>
        <end position="27"/>
    </location>
</feature>
<evidence type="ECO:0000259" key="6">
    <source>
        <dbReference type="Pfam" id="PF05738"/>
    </source>
</evidence>
<feature type="domain" description="CNA-B" evidence="6">
    <location>
        <begin position="1395"/>
        <end position="1475"/>
    </location>
</feature>
<dbReference type="Pfam" id="PF17210">
    <property type="entry name" value="SdrD_B"/>
    <property type="match status" value="1"/>
</dbReference>